<evidence type="ECO:0000256" key="3">
    <source>
        <dbReference type="ARBA" id="ARBA00022989"/>
    </source>
</evidence>
<accession>A0A814IGQ6</accession>
<dbReference type="EMBL" id="CAJNON010000140">
    <property type="protein sequence ID" value="CAF1023828.1"/>
    <property type="molecule type" value="Genomic_DNA"/>
</dbReference>
<feature type="domain" description="G-protein coupled receptors family 1 profile" evidence="6">
    <location>
        <begin position="29"/>
        <end position="285"/>
    </location>
</feature>
<sequence length="339" mass="39569">MESSIFNSTNITCPTPLFWTQEALDSRKARLIVCIVASFIHSIFWLQLAFCSSVRQTSMQWIYAYLITDIVLLFRFFLIYIVYSTSNICEPSRSWVLFIYYFDGTVDNYFNLLEVYILLALNICRYIQIVYNKNVYRAHAKLLILAHLCIYIFPLISLVIQFVCGWSQLVVNFRDSSQVTYTNIYIQVFNVITAFVLPISLNIIVIYLSMRHVRLTSTLQQGQHHVSAREKYNRSLVIQFLVFYTIWLSLWSPNIIVYQISIDGNVTSIVRLLNFIGITLDPIIIAALDVRFWQEWRKVFMYLKNNKVFNQPNGGRIRPATTNVHAISAKTPRLQTTTL</sequence>
<dbReference type="PROSITE" id="PS50262">
    <property type="entry name" value="G_PROTEIN_RECEP_F1_2"/>
    <property type="match status" value="1"/>
</dbReference>
<feature type="transmembrane region" description="Helical" evidence="5">
    <location>
        <begin position="272"/>
        <end position="293"/>
    </location>
</feature>
<dbReference type="AlphaFoldDB" id="A0A814IGQ6"/>
<evidence type="ECO:0000256" key="4">
    <source>
        <dbReference type="ARBA" id="ARBA00023136"/>
    </source>
</evidence>
<dbReference type="Proteomes" id="UP000663891">
    <property type="component" value="Unassembled WGS sequence"/>
</dbReference>
<dbReference type="GO" id="GO:0016020">
    <property type="term" value="C:membrane"/>
    <property type="evidence" value="ECO:0007669"/>
    <property type="project" value="UniProtKB-SubCell"/>
</dbReference>
<evidence type="ECO:0000256" key="5">
    <source>
        <dbReference type="SAM" id="Phobius"/>
    </source>
</evidence>
<dbReference type="InterPro" id="IPR017452">
    <property type="entry name" value="GPCR_Rhodpsn_7TM"/>
</dbReference>
<comment type="subcellular location">
    <subcellularLocation>
        <location evidence="1">Membrane</location>
    </subcellularLocation>
</comment>
<feature type="transmembrane region" description="Helical" evidence="5">
    <location>
        <begin position="62"/>
        <end position="83"/>
    </location>
</feature>
<name>A0A814IGQ6_9BILA</name>
<gene>
    <name evidence="8" type="ORF">OKA104_LOCUS23499</name>
    <name evidence="7" type="ORF">VCS650_LOCUS15946</name>
</gene>
<feature type="transmembrane region" description="Helical" evidence="5">
    <location>
        <begin position="236"/>
        <end position="260"/>
    </location>
</feature>
<organism evidence="7 9">
    <name type="scientific">Adineta steineri</name>
    <dbReference type="NCBI Taxonomy" id="433720"/>
    <lineage>
        <taxon>Eukaryota</taxon>
        <taxon>Metazoa</taxon>
        <taxon>Spiralia</taxon>
        <taxon>Gnathifera</taxon>
        <taxon>Rotifera</taxon>
        <taxon>Eurotatoria</taxon>
        <taxon>Bdelloidea</taxon>
        <taxon>Adinetida</taxon>
        <taxon>Adinetidae</taxon>
        <taxon>Adineta</taxon>
    </lineage>
</organism>
<evidence type="ECO:0000313" key="8">
    <source>
        <dbReference type="EMBL" id="CAF3887957.1"/>
    </source>
</evidence>
<evidence type="ECO:0000313" key="9">
    <source>
        <dbReference type="Proteomes" id="UP000663891"/>
    </source>
</evidence>
<feature type="transmembrane region" description="Helical" evidence="5">
    <location>
        <begin position="142"/>
        <end position="164"/>
    </location>
</feature>
<dbReference type="EMBL" id="CAJOAY010001800">
    <property type="protein sequence ID" value="CAF3887957.1"/>
    <property type="molecule type" value="Genomic_DNA"/>
</dbReference>
<dbReference type="Proteomes" id="UP000663881">
    <property type="component" value="Unassembled WGS sequence"/>
</dbReference>
<keyword evidence="2 5" id="KW-0812">Transmembrane</keyword>
<dbReference type="Gene3D" id="1.20.1070.10">
    <property type="entry name" value="Rhodopsin 7-helix transmembrane proteins"/>
    <property type="match status" value="1"/>
</dbReference>
<dbReference type="SUPFAM" id="SSF81321">
    <property type="entry name" value="Family A G protein-coupled receptor-like"/>
    <property type="match status" value="1"/>
</dbReference>
<keyword evidence="4 5" id="KW-0472">Membrane</keyword>
<feature type="transmembrane region" description="Helical" evidence="5">
    <location>
        <begin position="29"/>
        <end position="50"/>
    </location>
</feature>
<evidence type="ECO:0000256" key="2">
    <source>
        <dbReference type="ARBA" id="ARBA00022692"/>
    </source>
</evidence>
<comment type="caution">
    <text evidence="7">The sequence shown here is derived from an EMBL/GenBank/DDBJ whole genome shotgun (WGS) entry which is preliminary data.</text>
</comment>
<dbReference type="OrthoDB" id="10032875at2759"/>
<keyword evidence="3 5" id="KW-1133">Transmembrane helix</keyword>
<evidence type="ECO:0000256" key="1">
    <source>
        <dbReference type="ARBA" id="ARBA00004370"/>
    </source>
</evidence>
<evidence type="ECO:0000259" key="6">
    <source>
        <dbReference type="PROSITE" id="PS50262"/>
    </source>
</evidence>
<protein>
    <recommendedName>
        <fullName evidence="6">G-protein coupled receptors family 1 profile domain-containing protein</fullName>
    </recommendedName>
</protein>
<feature type="transmembrane region" description="Helical" evidence="5">
    <location>
        <begin position="95"/>
        <end position="121"/>
    </location>
</feature>
<evidence type="ECO:0000313" key="7">
    <source>
        <dbReference type="EMBL" id="CAF1023828.1"/>
    </source>
</evidence>
<feature type="transmembrane region" description="Helical" evidence="5">
    <location>
        <begin position="184"/>
        <end position="208"/>
    </location>
</feature>
<reference evidence="7" key="1">
    <citation type="submission" date="2021-02" db="EMBL/GenBank/DDBJ databases">
        <authorList>
            <person name="Nowell W R."/>
        </authorList>
    </citation>
    <scope>NUCLEOTIDE SEQUENCE</scope>
</reference>
<proteinExistence type="predicted"/>